<sequence>MAIESAARNPLVLVFLVLGSALSVVFWVKWIGRIELGRSNNAGGPERLSSWMFATMLLLALAVLVGGIFSVPLHERVLDPIAARVFAAAADTRFSWSLLQQMGDFPQWIILSLTGAIFVAWIISVNALRGARPETPYLCGANAPDDGPCSFHGPAGSVSQVFVTSLYLRSVFSEQRITVWTDMAGTVLLFVLLGLARLI</sequence>
<name>A0A645GRS0_9ZZZZ</name>
<protein>
    <submittedName>
        <fullName evidence="2">Uncharacterized protein</fullName>
    </submittedName>
</protein>
<proteinExistence type="predicted"/>
<keyword evidence="1" id="KW-0812">Transmembrane</keyword>
<reference evidence="2" key="1">
    <citation type="submission" date="2019-08" db="EMBL/GenBank/DDBJ databases">
        <authorList>
            <person name="Kucharzyk K."/>
            <person name="Murdoch R.W."/>
            <person name="Higgins S."/>
            <person name="Loffler F."/>
        </authorList>
    </citation>
    <scope>NUCLEOTIDE SEQUENCE</scope>
</reference>
<accession>A0A645GRS0</accession>
<comment type="caution">
    <text evidence="2">The sequence shown here is derived from an EMBL/GenBank/DDBJ whole genome shotgun (WGS) entry which is preliminary data.</text>
</comment>
<keyword evidence="1" id="KW-0472">Membrane</keyword>
<evidence type="ECO:0000256" key="1">
    <source>
        <dbReference type="SAM" id="Phobius"/>
    </source>
</evidence>
<evidence type="ECO:0000313" key="2">
    <source>
        <dbReference type="EMBL" id="MPN28960.1"/>
    </source>
</evidence>
<feature type="transmembrane region" description="Helical" evidence="1">
    <location>
        <begin position="105"/>
        <end position="128"/>
    </location>
</feature>
<feature type="transmembrane region" description="Helical" evidence="1">
    <location>
        <begin position="12"/>
        <end position="31"/>
    </location>
</feature>
<dbReference type="AlphaFoldDB" id="A0A645GRS0"/>
<gene>
    <name evidence="2" type="ORF">SDC9_176407</name>
</gene>
<keyword evidence="1" id="KW-1133">Transmembrane helix</keyword>
<feature type="transmembrane region" description="Helical" evidence="1">
    <location>
        <begin position="177"/>
        <end position="196"/>
    </location>
</feature>
<organism evidence="2">
    <name type="scientific">bioreactor metagenome</name>
    <dbReference type="NCBI Taxonomy" id="1076179"/>
    <lineage>
        <taxon>unclassified sequences</taxon>
        <taxon>metagenomes</taxon>
        <taxon>ecological metagenomes</taxon>
    </lineage>
</organism>
<feature type="transmembrane region" description="Helical" evidence="1">
    <location>
        <begin position="51"/>
        <end position="69"/>
    </location>
</feature>
<dbReference type="EMBL" id="VSSQ01079431">
    <property type="protein sequence ID" value="MPN28960.1"/>
    <property type="molecule type" value="Genomic_DNA"/>
</dbReference>